<sequence>MRMVTFAALVALLSPGMALAEDAYPAVKLVDTTKTVVGEDIRYPTTGAPKVHAVVVTIAPGTETVLHHHPAPMFAYILEGEVTVDYGASGKQTFGPGAGFVEAMNVSHKGLNTGTVPVRILAVSMGAEGTENVVVDKK</sequence>
<protein>
    <submittedName>
        <fullName evidence="3">Cupin domain-containing protein</fullName>
    </submittedName>
</protein>
<dbReference type="EMBL" id="JAAIYP010000038">
    <property type="protein sequence ID" value="NFV80833.1"/>
    <property type="molecule type" value="Genomic_DNA"/>
</dbReference>
<feature type="chain" id="PRO_5028860854" evidence="1">
    <location>
        <begin position="21"/>
        <end position="138"/>
    </location>
</feature>
<feature type="signal peptide" evidence="1">
    <location>
        <begin position="1"/>
        <end position="20"/>
    </location>
</feature>
<dbReference type="CDD" id="cd02236">
    <property type="entry name" value="cupin_CV2614-like"/>
    <property type="match status" value="1"/>
</dbReference>
<dbReference type="Gene3D" id="2.60.120.10">
    <property type="entry name" value="Jelly Rolls"/>
    <property type="match status" value="1"/>
</dbReference>
<keyword evidence="4" id="KW-1185">Reference proteome</keyword>
<dbReference type="InterPro" id="IPR014710">
    <property type="entry name" value="RmlC-like_jellyroll"/>
</dbReference>
<reference evidence="3 4" key="1">
    <citation type="submission" date="2020-02" db="EMBL/GenBank/DDBJ databases">
        <authorList>
            <person name="Dziuba M."/>
            <person name="Kuznetsov B."/>
            <person name="Mardanov A."/>
            <person name="Ravin N."/>
            <person name="Grouzdev D."/>
        </authorList>
    </citation>
    <scope>NUCLEOTIDE SEQUENCE [LARGE SCALE GENOMIC DNA]</scope>
    <source>
        <strain evidence="3 4">SpK</strain>
    </source>
</reference>
<name>A0A7C9UZW8_9PROT</name>
<accession>A0A7C9UZW8</accession>
<dbReference type="Proteomes" id="UP000480684">
    <property type="component" value="Unassembled WGS sequence"/>
</dbReference>
<dbReference type="RefSeq" id="WP_163679788.1">
    <property type="nucleotide sequence ID" value="NZ_JAAIYP010000038.1"/>
</dbReference>
<dbReference type="PANTHER" id="PTHR38599:SF1">
    <property type="entry name" value="CUPIN DOMAIN PROTEIN (AFU_ORTHOLOGUE AFUA_3G13620)"/>
    <property type="match status" value="1"/>
</dbReference>
<evidence type="ECO:0000313" key="3">
    <source>
        <dbReference type="EMBL" id="NFV80833.1"/>
    </source>
</evidence>
<dbReference type="InterPro" id="IPR013096">
    <property type="entry name" value="Cupin_2"/>
</dbReference>
<evidence type="ECO:0000313" key="4">
    <source>
        <dbReference type="Proteomes" id="UP000480684"/>
    </source>
</evidence>
<comment type="caution">
    <text evidence="3">The sequence shown here is derived from an EMBL/GenBank/DDBJ whole genome shotgun (WGS) entry which is preliminary data.</text>
</comment>
<dbReference type="InterPro" id="IPR011051">
    <property type="entry name" value="RmlC_Cupin_sf"/>
</dbReference>
<keyword evidence="1" id="KW-0732">Signal</keyword>
<dbReference type="Pfam" id="PF07883">
    <property type="entry name" value="Cupin_2"/>
    <property type="match status" value="1"/>
</dbReference>
<dbReference type="PANTHER" id="PTHR38599">
    <property type="entry name" value="CUPIN DOMAIN PROTEIN (AFU_ORTHOLOGUE AFUA_3G13620)"/>
    <property type="match status" value="1"/>
</dbReference>
<feature type="domain" description="Cupin type-2" evidence="2">
    <location>
        <begin position="55"/>
        <end position="123"/>
    </location>
</feature>
<organism evidence="3 4">
    <name type="scientific">Magnetospirillum aberrantis SpK</name>
    <dbReference type="NCBI Taxonomy" id="908842"/>
    <lineage>
        <taxon>Bacteria</taxon>
        <taxon>Pseudomonadati</taxon>
        <taxon>Pseudomonadota</taxon>
        <taxon>Alphaproteobacteria</taxon>
        <taxon>Rhodospirillales</taxon>
        <taxon>Rhodospirillaceae</taxon>
        <taxon>Magnetospirillum</taxon>
    </lineage>
</organism>
<gene>
    <name evidence="3" type="ORF">G4223_12000</name>
</gene>
<dbReference type="SUPFAM" id="SSF51182">
    <property type="entry name" value="RmlC-like cupins"/>
    <property type="match status" value="1"/>
</dbReference>
<proteinExistence type="predicted"/>
<evidence type="ECO:0000259" key="2">
    <source>
        <dbReference type="Pfam" id="PF07883"/>
    </source>
</evidence>
<dbReference type="AlphaFoldDB" id="A0A7C9UZW8"/>
<evidence type="ECO:0000256" key="1">
    <source>
        <dbReference type="SAM" id="SignalP"/>
    </source>
</evidence>